<protein>
    <submittedName>
        <fullName evidence="5">Pentatricopeptide repeat-containing protein</fullName>
    </submittedName>
</protein>
<gene>
    <name evidence="5" type="ORF">BAE44_0025406</name>
</gene>
<dbReference type="GO" id="GO:0008380">
    <property type="term" value="P:RNA splicing"/>
    <property type="evidence" value="ECO:0007669"/>
    <property type="project" value="InterPro"/>
</dbReference>
<dbReference type="Gene3D" id="1.25.40.10">
    <property type="entry name" value="Tetratricopeptide repeat domain"/>
    <property type="match status" value="2"/>
</dbReference>
<dbReference type="InterPro" id="IPR011990">
    <property type="entry name" value="TPR-like_helical_dom_sf"/>
</dbReference>
<feature type="region of interest" description="Disordered" evidence="4">
    <location>
        <begin position="617"/>
        <end position="655"/>
    </location>
</feature>
<feature type="repeat" description="PPR" evidence="3">
    <location>
        <begin position="193"/>
        <end position="227"/>
    </location>
</feature>
<dbReference type="PROSITE" id="PS51375">
    <property type="entry name" value="PPR"/>
    <property type="match status" value="4"/>
</dbReference>
<proteinExistence type="predicted"/>
<dbReference type="STRING" id="888268.A0A1E5UL89"/>
<organism evidence="5 6">
    <name type="scientific">Dichanthelium oligosanthes</name>
    <dbReference type="NCBI Taxonomy" id="888268"/>
    <lineage>
        <taxon>Eukaryota</taxon>
        <taxon>Viridiplantae</taxon>
        <taxon>Streptophyta</taxon>
        <taxon>Embryophyta</taxon>
        <taxon>Tracheophyta</taxon>
        <taxon>Spermatophyta</taxon>
        <taxon>Magnoliopsida</taxon>
        <taxon>Liliopsida</taxon>
        <taxon>Poales</taxon>
        <taxon>Poaceae</taxon>
        <taxon>PACMAD clade</taxon>
        <taxon>Panicoideae</taxon>
        <taxon>Panicodae</taxon>
        <taxon>Paniceae</taxon>
        <taxon>Dichantheliinae</taxon>
        <taxon>Dichanthelium</taxon>
    </lineage>
</organism>
<evidence type="ECO:0000256" key="3">
    <source>
        <dbReference type="PROSITE-ProRule" id="PRU00708"/>
    </source>
</evidence>
<sequence length="682" mass="75909">MAALPSLRRLLSTATATATATPEAVIYNIHSLSHDPSRALAFFRRSTAAGQPVASAAYNLMLRTLASHPSSADRHFWPFLREMQEAGHSVDQGTYLAALASFKKASLSADYTALTAHYNKAREEAKGDTAISAAAEAVRDLHGAELDRKLGAIGLLPLTETAVAKVLRELRDYPIKALAFFRWAQRQHGYKHGSVSYNAMVRALGREESMPEFWDLIQEMRAAGMHVDTDTYVKLSRNFQKRHMMRETVELYEHMMDGPFKPAQNDGPLIIRRISLGPSPDLDLVNRVVTKFEAVWDKKTKGLFDGIHRALTSNGRFDEAAQVVQRMTAEGHQPDNVTYSQLVYGLCKADRLDDARKVFDEMEAQGCVPDLKTWTMLIQGHCAAGDVDRALQYLTEMIDRNLDADADLLDVMVKGLCSHEKVDAAYTLFVEMVDKAHLRPWQGTYKHVIGALLRVKKLDDALALLRSMKLRKFPPFTDPFPPYIAKHGTVEDARDFLKALTVNTCPAPAAYLWLSLQNDPNESKHLHSDFEHHVVMLVKAPDVQSLSGDELRNDCLLAPLLIIATALRLFRASLIAASSCEPAQRHFPANEVCPDLLSPSANHSGSVRCATSCDETEQKAAEELEDEDADDDPGNDEYEQLGEMNSQRPCASSAVMPVRTAPGIRTSDRVWKQSNHRTGCFW</sequence>
<evidence type="ECO:0000256" key="2">
    <source>
        <dbReference type="ARBA" id="ARBA00022946"/>
    </source>
</evidence>
<dbReference type="PANTHER" id="PTHR47003:SF2">
    <property type="entry name" value="OS01G0970900 PROTEIN"/>
    <property type="match status" value="1"/>
</dbReference>
<evidence type="ECO:0000313" key="6">
    <source>
        <dbReference type="Proteomes" id="UP000095767"/>
    </source>
</evidence>
<dbReference type="AlphaFoldDB" id="A0A1E5UL89"/>
<accession>A0A1E5UL89</accession>
<dbReference type="Proteomes" id="UP000095767">
    <property type="component" value="Unassembled WGS sequence"/>
</dbReference>
<dbReference type="EMBL" id="LWDX02072908">
    <property type="protein sequence ID" value="OEL13575.1"/>
    <property type="molecule type" value="Genomic_DNA"/>
</dbReference>
<dbReference type="Pfam" id="PF12854">
    <property type="entry name" value="PPR_1"/>
    <property type="match status" value="2"/>
</dbReference>
<feature type="repeat" description="PPR" evidence="3">
    <location>
        <begin position="370"/>
        <end position="404"/>
    </location>
</feature>
<evidence type="ECO:0000313" key="5">
    <source>
        <dbReference type="EMBL" id="OEL13575.1"/>
    </source>
</evidence>
<dbReference type="NCBIfam" id="TIGR00756">
    <property type="entry name" value="PPR"/>
    <property type="match status" value="5"/>
</dbReference>
<dbReference type="Pfam" id="PF01535">
    <property type="entry name" value="PPR"/>
    <property type="match status" value="3"/>
</dbReference>
<keyword evidence="1" id="KW-0677">Repeat</keyword>
<keyword evidence="6" id="KW-1185">Reference proteome</keyword>
<feature type="repeat" description="PPR" evidence="3">
    <location>
        <begin position="335"/>
        <end position="369"/>
    </location>
</feature>
<dbReference type="OrthoDB" id="185373at2759"/>
<dbReference type="InterPro" id="IPR002885">
    <property type="entry name" value="PPR_rpt"/>
</dbReference>
<dbReference type="PANTHER" id="PTHR47003">
    <property type="entry name" value="OS01G0970900 PROTEIN"/>
    <property type="match status" value="1"/>
</dbReference>
<dbReference type="InterPro" id="IPR044578">
    <property type="entry name" value="BIR6-like"/>
</dbReference>
<keyword evidence="2" id="KW-0809">Transit peptide</keyword>
<feature type="compositionally biased region" description="Acidic residues" evidence="4">
    <location>
        <begin position="623"/>
        <end position="640"/>
    </location>
</feature>
<comment type="caution">
    <text evidence="5">The sequence shown here is derived from an EMBL/GenBank/DDBJ whole genome shotgun (WGS) entry which is preliminary data.</text>
</comment>
<evidence type="ECO:0000256" key="4">
    <source>
        <dbReference type="SAM" id="MobiDB-lite"/>
    </source>
</evidence>
<evidence type="ECO:0000256" key="1">
    <source>
        <dbReference type="ARBA" id="ARBA00022737"/>
    </source>
</evidence>
<feature type="repeat" description="PPR" evidence="3">
    <location>
        <begin position="300"/>
        <end position="334"/>
    </location>
</feature>
<name>A0A1E5UL89_9POAL</name>
<reference evidence="5 6" key="1">
    <citation type="submission" date="2016-09" db="EMBL/GenBank/DDBJ databases">
        <title>The draft genome of Dichanthelium oligosanthes: A C3 panicoid grass species.</title>
        <authorList>
            <person name="Studer A.J."/>
            <person name="Schnable J.C."/>
            <person name="Brutnell T.P."/>
        </authorList>
    </citation>
    <scope>NUCLEOTIDE SEQUENCE [LARGE SCALE GENOMIC DNA]</scope>
    <source>
        <strain evidence="6">cv. Kellogg 1175</strain>
        <tissue evidence="5">Leaf</tissue>
    </source>
</reference>